<dbReference type="Proteomes" id="UP000017836">
    <property type="component" value="Unassembled WGS sequence"/>
</dbReference>
<feature type="region of interest" description="Disordered" evidence="1">
    <location>
        <begin position="86"/>
        <end position="117"/>
    </location>
</feature>
<feature type="compositionally biased region" description="Gly residues" evidence="1">
    <location>
        <begin position="396"/>
        <end position="410"/>
    </location>
</feature>
<dbReference type="PANTHER" id="PTHR37736:SF1">
    <property type="entry name" value="GLYCINE-RICH PROTEIN"/>
    <property type="match status" value="1"/>
</dbReference>
<evidence type="ECO:0000313" key="3">
    <source>
        <dbReference type="Proteomes" id="UP000017836"/>
    </source>
</evidence>
<dbReference type="eggNOG" id="ENOG502QPNI">
    <property type="taxonomic scope" value="Eukaryota"/>
</dbReference>
<keyword evidence="3" id="KW-1185">Reference proteome</keyword>
<reference evidence="3" key="1">
    <citation type="journal article" date="2013" name="Science">
        <title>The Amborella genome and the evolution of flowering plants.</title>
        <authorList>
            <consortium name="Amborella Genome Project"/>
        </authorList>
    </citation>
    <scope>NUCLEOTIDE SEQUENCE [LARGE SCALE GENOMIC DNA]</scope>
</reference>
<evidence type="ECO:0008006" key="4">
    <source>
        <dbReference type="Google" id="ProtNLM"/>
    </source>
</evidence>
<dbReference type="OrthoDB" id="69150at2759"/>
<proteinExistence type="predicted"/>
<organism evidence="2 3">
    <name type="scientific">Amborella trichopoda</name>
    <dbReference type="NCBI Taxonomy" id="13333"/>
    <lineage>
        <taxon>Eukaryota</taxon>
        <taxon>Viridiplantae</taxon>
        <taxon>Streptophyta</taxon>
        <taxon>Embryophyta</taxon>
        <taxon>Tracheophyta</taxon>
        <taxon>Spermatophyta</taxon>
        <taxon>Magnoliopsida</taxon>
        <taxon>Amborellales</taxon>
        <taxon>Amborellaceae</taxon>
        <taxon>Amborella</taxon>
    </lineage>
</organism>
<feature type="compositionally biased region" description="Acidic residues" evidence="1">
    <location>
        <begin position="329"/>
        <end position="338"/>
    </location>
</feature>
<dbReference type="PANTHER" id="PTHR37736">
    <property type="entry name" value="GLYCINE-RICH PROTEIN"/>
    <property type="match status" value="1"/>
</dbReference>
<evidence type="ECO:0000256" key="1">
    <source>
        <dbReference type="SAM" id="MobiDB-lite"/>
    </source>
</evidence>
<feature type="region of interest" description="Disordered" evidence="1">
    <location>
        <begin position="293"/>
        <end position="463"/>
    </location>
</feature>
<feature type="compositionally biased region" description="Basic and acidic residues" evidence="1">
    <location>
        <begin position="303"/>
        <end position="312"/>
    </location>
</feature>
<dbReference type="AlphaFoldDB" id="W1NUR0"/>
<dbReference type="GO" id="GO:0003729">
    <property type="term" value="F:mRNA binding"/>
    <property type="evidence" value="ECO:0007669"/>
    <property type="project" value="EnsemblPlants"/>
</dbReference>
<gene>
    <name evidence="2" type="ORF">AMTR_s00002p00260390</name>
</gene>
<feature type="compositionally biased region" description="Low complexity" evidence="1">
    <location>
        <begin position="427"/>
        <end position="438"/>
    </location>
</feature>
<sequence length="463" mass="51511">MAVSEAAATATSIETCKDGPVLSMMSKRLRALKKKYNRILQIEESRSQGKSIIKEQEEVLRSKPGVLALIEEYEKLRVPLSNALKEELSSLQPPTPSPPPPLPQDNGTSDKKEKGYHKKGLNHDLDEVIEDLLKLLYFGSLFDVKSQNEFTSIMLTRVHERSSCLTYDYVTDDATDLLVERDLDFLSVCGSLMTARPPNSTLSHKEALRICVDRAKLWLHKSDEPLYSDVGVTYAGLRERLNKILSSEYFTTTPEMKALSQQSAVEAAAAAASGNYVPQVIVQDSGMQDHAFETESAPTHHQQKAEGQENHAIHSNTTDPPQEHSQDNHEEEAYDPSEDGASNSLPPPPQELDTEEDQHREAEPELKEHHQYVQKRGYPNPNQRVMGRGGGRRGGYHGNVRGGGRVGRGANGYQYQNGRGSQFYDHGNSYYPRNYYNGRGRGGRGGGVVYSNHGGPQFSSEEQ</sequence>
<dbReference type="Gramene" id="ERN01367">
    <property type="protein sequence ID" value="ERN01367"/>
    <property type="gene ID" value="AMTR_s00002p00260390"/>
</dbReference>
<name>W1NUR0_AMBTC</name>
<feature type="compositionally biased region" description="Pro residues" evidence="1">
    <location>
        <begin position="93"/>
        <end position="103"/>
    </location>
</feature>
<dbReference type="OMA" id="KMHERSS"/>
<evidence type="ECO:0000313" key="2">
    <source>
        <dbReference type="EMBL" id="ERN01367.1"/>
    </source>
</evidence>
<dbReference type="KEGG" id="atr:18429449"/>
<dbReference type="EMBL" id="KI394767">
    <property type="protein sequence ID" value="ERN01367.1"/>
    <property type="molecule type" value="Genomic_DNA"/>
</dbReference>
<dbReference type="HOGENOM" id="CLU_046352_0_0_1"/>
<feature type="compositionally biased region" description="Basic and acidic residues" evidence="1">
    <location>
        <begin position="357"/>
        <end position="371"/>
    </location>
</feature>
<feature type="compositionally biased region" description="Gly residues" evidence="1">
    <location>
        <begin position="439"/>
        <end position="448"/>
    </location>
</feature>
<accession>W1NUR0</accession>
<protein>
    <recommendedName>
        <fullName evidence="4">Caprin-1 dimerization domain-containing protein</fullName>
    </recommendedName>
</protein>